<proteinExistence type="predicted"/>
<comment type="caution">
    <text evidence="1">The sequence shown here is derived from an EMBL/GenBank/DDBJ whole genome shotgun (WGS) entry which is preliminary data.</text>
</comment>
<evidence type="ECO:0000313" key="1">
    <source>
        <dbReference type="EMBL" id="EFB89730.1"/>
    </source>
</evidence>
<sequence length="48" mass="5432">MINIQLDFIKVKKDNSLIVITKQTFVEKNDGRDAPIRSGVSAVFGLRR</sequence>
<dbReference type="EMBL" id="ADFP01000121">
    <property type="protein sequence ID" value="EFB89730.1"/>
    <property type="molecule type" value="Genomic_DNA"/>
</dbReference>
<organism evidence="1 2">
    <name type="scientific">Pyramidobacter piscolens W5455</name>
    <dbReference type="NCBI Taxonomy" id="352165"/>
    <lineage>
        <taxon>Bacteria</taxon>
        <taxon>Thermotogati</taxon>
        <taxon>Synergistota</taxon>
        <taxon>Synergistia</taxon>
        <taxon>Synergistales</taxon>
        <taxon>Dethiosulfovibrionaceae</taxon>
        <taxon>Pyramidobacter</taxon>
    </lineage>
</organism>
<name>A0ABM9ZSC3_9BACT</name>
<reference evidence="1 2" key="1">
    <citation type="submission" date="2009-12" db="EMBL/GenBank/DDBJ databases">
        <authorList>
            <person name="Shrivastava S."/>
            <person name="Madupu R."/>
            <person name="Durkin A.S."/>
            <person name="Torralba M."/>
            <person name="Methe B."/>
            <person name="Sutton G.G."/>
            <person name="Strausberg R.L."/>
            <person name="Nelson K.E."/>
        </authorList>
    </citation>
    <scope>NUCLEOTIDE SEQUENCE [LARGE SCALE GENOMIC DNA]</scope>
    <source>
        <strain evidence="1 2">W5455</strain>
    </source>
</reference>
<accession>A0ABM9ZSC3</accession>
<gene>
    <name evidence="1" type="ORF">HMPREF7215_2544</name>
</gene>
<dbReference type="Proteomes" id="UP000006462">
    <property type="component" value="Unassembled WGS sequence"/>
</dbReference>
<evidence type="ECO:0000313" key="2">
    <source>
        <dbReference type="Proteomes" id="UP000006462"/>
    </source>
</evidence>
<protein>
    <submittedName>
        <fullName evidence="1">Uncharacterized protein</fullName>
    </submittedName>
</protein>
<keyword evidence="2" id="KW-1185">Reference proteome</keyword>